<dbReference type="EMBL" id="JACVEL010000013">
    <property type="protein sequence ID" value="MBC9813654.1"/>
    <property type="molecule type" value="Genomic_DNA"/>
</dbReference>
<comment type="subcellular location">
    <subcellularLocation>
        <location evidence="1">Secreted</location>
    </subcellularLocation>
</comment>
<evidence type="ECO:0000256" key="2">
    <source>
        <dbReference type="ARBA" id="ARBA00022525"/>
    </source>
</evidence>
<organism evidence="6 7">
    <name type="scientific">Taishania pollutisoli</name>
    <dbReference type="NCBI Taxonomy" id="2766479"/>
    <lineage>
        <taxon>Bacteria</taxon>
        <taxon>Pseudomonadati</taxon>
        <taxon>Bacteroidota</taxon>
        <taxon>Flavobacteriia</taxon>
        <taxon>Flavobacteriales</taxon>
        <taxon>Crocinitomicaceae</taxon>
        <taxon>Taishania</taxon>
    </lineage>
</organism>
<evidence type="ECO:0000259" key="5">
    <source>
        <dbReference type="Pfam" id="PF24517"/>
    </source>
</evidence>
<feature type="domain" description="Carbohydrate-binding module family 96" evidence="5">
    <location>
        <begin position="47"/>
        <end position="192"/>
    </location>
</feature>
<dbReference type="GO" id="GO:0005576">
    <property type="term" value="C:extracellular region"/>
    <property type="evidence" value="ECO:0007669"/>
    <property type="project" value="UniProtKB-SubCell"/>
</dbReference>
<evidence type="ECO:0000313" key="6">
    <source>
        <dbReference type="EMBL" id="MBC9813654.1"/>
    </source>
</evidence>
<evidence type="ECO:0000256" key="3">
    <source>
        <dbReference type="ARBA" id="ARBA00022729"/>
    </source>
</evidence>
<keyword evidence="7" id="KW-1185">Reference proteome</keyword>
<reference evidence="6" key="1">
    <citation type="submission" date="2020-09" db="EMBL/GenBank/DDBJ databases">
        <title>Taishania pollutisoli gen. nov., sp. nov., Isolated from Tetrabromobisphenol A-Contaminated Soil.</title>
        <authorList>
            <person name="Chen Q."/>
        </authorList>
    </citation>
    <scope>NUCLEOTIDE SEQUENCE</scope>
    <source>
        <strain evidence="6">CZZ-1</strain>
    </source>
</reference>
<dbReference type="InterPro" id="IPR055372">
    <property type="entry name" value="CBM96"/>
</dbReference>
<proteinExistence type="predicted"/>
<feature type="signal peptide" evidence="4">
    <location>
        <begin position="1"/>
        <end position="30"/>
    </location>
</feature>
<protein>
    <submittedName>
        <fullName evidence="6">DNRLRE domain-containing protein</fullName>
    </submittedName>
</protein>
<keyword evidence="3 4" id="KW-0732">Signal</keyword>
<name>A0A8J6P7T4_9FLAO</name>
<dbReference type="RefSeq" id="WP_163490006.1">
    <property type="nucleotide sequence ID" value="NZ_JACVEL010000013.1"/>
</dbReference>
<feature type="chain" id="PRO_5035209502" evidence="4">
    <location>
        <begin position="31"/>
        <end position="604"/>
    </location>
</feature>
<dbReference type="Proteomes" id="UP000652681">
    <property type="component" value="Unassembled WGS sequence"/>
</dbReference>
<evidence type="ECO:0000256" key="4">
    <source>
        <dbReference type="SAM" id="SignalP"/>
    </source>
</evidence>
<evidence type="ECO:0000313" key="7">
    <source>
        <dbReference type="Proteomes" id="UP000652681"/>
    </source>
</evidence>
<accession>A0A8J6P7T4</accession>
<keyword evidence="2" id="KW-0964">Secreted</keyword>
<dbReference type="Pfam" id="PF24517">
    <property type="entry name" value="CBM96"/>
    <property type="match status" value="1"/>
</dbReference>
<dbReference type="NCBIfam" id="NF033679">
    <property type="entry name" value="DNRLRE_dom"/>
    <property type="match status" value="2"/>
</dbReference>
<gene>
    <name evidence="6" type="ORF">H9Y05_14355</name>
</gene>
<comment type="caution">
    <text evidence="6">The sequence shown here is derived from an EMBL/GenBank/DDBJ whole genome shotgun (WGS) entry which is preliminary data.</text>
</comment>
<sequence length="604" mass="66506">MRNTLILCGFIKRSAGFAFMVLIITSEALKAQTPPPSPLTLYSNKVTYLSSNTPTTPIGGTGTTFFVGRESTFVFGGPSINFNYRSLLQFNLADIHPSAIITSATLTLTRSGGVNPMQIIFARAATAWAESTATWNNQPAYQSTDEISITAPTTSILTVDVKSHIQKMVSGVYINNGWVLRGSTESGTTGVNRHYYSDHYSVAASRPRLDITYYIPMSVASAAITHSSGSSISDGSISPILANGPGGTYTYRWYNSAGTLLSTSASTPNLSNVSSGWYGLQVTSSVAGTDPFYYAFLIGANCSEVPIEFNPGPNYIDDAVLSGPSFSTQAYDNYGTESSESALDMVFFGSPTENRTLIRFRLWVDPLLDITESEFVLKGFDNSNSRSNVARLKRVTTNWHENIVTHSSMPGSSSDILVNIPEMTSMTETKSINIIDFWEYWKQNNTSNYGFLFELQLYNGIHAAQRYHSSDVAAGNRPKINFKVGIYSSECFSSYSAAKRKLDGGYSVVVDGKLKFTMNEEYQLSASKYLPFKIYDKNQVIMEGSDISGVMLNGSIPPLPLRFNDNRWEINISSIPGMIVGEYYTLELLNSKGEKRYLRFLYNS</sequence>
<dbReference type="AlphaFoldDB" id="A0A8J6P7T4"/>
<evidence type="ECO:0000256" key="1">
    <source>
        <dbReference type="ARBA" id="ARBA00004613"/>
    </source>
</evidence>